<proteinExistence type="predicted"/>
<feature type="chain" id="PRO_5015303207" evidence="1">
    <location>
        <begin position="21"/>
        <end position="131"/>
    </location>
</feature>
<keyword evidence="3" id="KW-1185">Reference proteome</keyword>
<dbReference type="AlphaFoldDB" id="A0A2R5GWQ8"/>
<evidence type="ECO:0000313" key="2">
    <source>
        <dbReference type="EMBL" id="GBG34208.1"/>
    </source>
</evidence>
<accession>A0A2R5GWQ8</accession>
<reference evidence="2 3" key="1">
    <citation type="submission" date="2017-12" db="EMBL/GenBank/DDBJ databases">
        <title>Sequencing, de novo assembly and annotation of complete genome of a new Thraustochytrid species, strain FCC1311.</title>
        <authorList>
            <person name="Sedici K."/>
            <person name="Godart F."/>
            <person name="Aiese Cigliano R."/>
            <person name="Sanseverino W."/>
            <person name="Barakat M."/>
            <person name="Ortet P."/>
            <person name="Marechal E."/>
            <person name="Cagnac O."/>
            <person name="Amato A."/>
        </authorList>
    </citation>
    <scope>NUCLEOTIDE SEQUENCE [LARGE SCALE GENOMIC DNA]</scope>
</reference>
<evidence type="ECO:0000256" key="1">
    <source>
        <dbReference type="SAM" id="SignalP"/>
    </source>
</evidence>
<gene>
    <name evidence="2" type="ORF">FCC1311_104322</name>
</gene>
<dbReference type="EMBL" id="BEYU01000184">
    <property type="protein sequence ID" value="GBG34208.1"/>
    <property type="molecule type" value="Genomic_DNA"/>
</dbReference>
<comment type="caution">
    <text evidence="2">The sequence shown here is derived from an EMBL/GenBank/DDBJ whole genome shotgun (WGS) entry which is preliminary data.</text>
</comment>
<dbReference type="Proteomes" id="UP000241890">
    <property type="component" value="Unassembled WGS sequence"/>
</dbReference>
<evidence type="ECO:0000313" key="3">
    <source>
        <dbReference type="Proteomes" id="UP000241890"/>
    </source>
</evidence>
<protein>
    <submittedName>
        <fullName evidence="2">Uncharacterized protein</fullName>
    </submittedName>
</protein>
<sequence length="131" mass="14807">MRASALFVLVLAVLGASAQASNATEAKTKTIKHAQPTCLAFRKLGNGFCRERYDAHGKPCNAKKPCTEYECRQACSDYDWCKYYEFQDIDPMYVPEGSYVEDGHGRCELHKEYIGAYQASSKAVCYRKRQV</sequence>
<keyword evidence="1" id="KW-0732">Signal</keyword>
<organism evidence="2 3">
    <name type="scientific">Hondaea fermentalgiana</name>
    <dbReference type="NCBI Taxonomy" id="2315210"/>
    <lineage>
        <taxon>Eukaryota</taxon>
        <taxon>Sar</taxon>
        <taxon>Stramenopiles</taxon>
        <taxon>Bigyra</taxon>
        <taxon>Labyrinthulomycetes</taxon>
        <taxon>Thraustochytrida</taxon>
        <taxon>Thraustochytriidae</taxon>
        <taxon>Hondaea</taxon>
    </lineage>
</organism>
<name>A0A2R5GWQ8_9STRA</name>
<dbReference type="InParanoid" id="A0A2R5GWQ8"/>
<feature type="signal peptide" evidence="1">
    <location>
        <begin position="1"/>
        <end position="20"/>
    </location>
</feature>